<name>A0A420DIX5_9RHOB</name>
<dbReference type="InterPro" id="IPR027417">
    <property type="entry name" value="P-loop_NTPase"/>
</dbReference>
<evidence type="ECO:0000313" key="2">
    <source>
        <dbReference type="Proteomes" id="UP000284407"/>
    </source>
</evidence>
<sequence>MGKQKLRHLHLHIGLPKCDSTFLQNFLSQNRAVLLDQGINYPDLGTGPAGNMTAYALSKRPKNWHRQTDFLTAQRFETAETCLRAAVEASSTQVVFLSSEALHHLDHKIDLQWLFDLFENVTVHVVFRPRAALLLAAYSQRVRADIKVEPLSEFLDDPDIKTAGNFSEQVSYWRSIVGKQSVQLHFLSPRFEDISTQLMKAIGVQDHVIMQTIAPQNKSLSAFVLCAAVYAKMIAPQNRQASTSDIIRQAKKFDPNPTISLLSPSIAQQIDNLYKKDTEKFVKLQTVISRADIETDPNTFDRPWTTNEAIIASDEFQFFANSLTS</sequence>
<gene>
    <name evidence="1" type="ORF">C8N30_3300</name>
</gene>
<organism evidence="1 2">
    <name type="scientific">Sulfitobacter guttiformis</name>
    <dbReference type="NCBI Taxonomy" id="74349"/>
    <lineage>
        <taxon>Bacteria</taxon>
        <taxon>Pseudomonadati</taxon>
        <taxon>Pseudomonadota</taxon>
        <taxon>Alphaproteobacteria</taxon>
        <taxon>Rhodobacterales</taxon>
        <taxon>Roseobacteraceae</taxon>
        <taxon>Sulfitobacter</taxon>
    </lineage>
</organism>
<dbReference type="Proteomes" id="UP000284407">
    <property type="component" value="Unassembled WGS sequence"/>
</dbReference>
<proteinExistence type="predicted"/>
<protein>
    <recommendedName>
        <fullName evidence="3">Sulfotransferase family protein</fullName>
    </recommendedName>
</protein>
<dbReference type="OrthoDB" id="547419at2"/>
<keyword evidence="2" id="KW-1185">Reference proteome</keyword>
<evidence type="ECO:0000313" key="1">
    <source>
        <dbReference type="EMBL" id="RKE94186.1"/>
    </source>
</evidence>
<comment type="caution">
    <text evidence="1">The sequence shown here is derived from an EMBL/GenBank/DDBJ whole genome shotgun (WGS) entry which is preliminary data.</text>
</comment>
<dbReference type="SUPFAM" id="SSF52540">
    <property type="entry name" value="P-loop containing nucleoside triphosphate hydrolases"/>
    <property type="match status" value="1"/>
</dbReference>
<dbReference type="Gene3D" id="3.40.50.300">
    <property type="entry name" value="P-loop containing nucleotide triphosphate hydrolases"/>
    <property type="match status" value="1"/>
</dbReference>
<dbReference type="RefSeq" id="WP_147419720.1">
    <property type="nucleotide sequence ID" value="NZ_RAQK01000002.1"/>
</dbReference>
<dbReference type="EMBL" id="RAQK01000002">
    <property type="protein sequence ID" value="RKE94186.1"/>
    <property type="molecule type" value="Genomic_DNA"/>
</dbReference>
<accession>A0A420DIX5</accession>
<evidence type="ECO:0008006" key="3">
    <source>
        <dbReference type="Google" id="ProtNLM"/>
    </source>
</evidence>
<reference evidence="1 2" key="1">
    <citation type="submission" date="2018-09" db="EMBL/GenBank/DDBJ databases">
        <title>Genomic Encyclopedia of Archaeal and Bacterial Type Strains, Phase II (KMG-II): from individual species to whole genera.</title>
        <authorList>
            <person name="Goeker M."/>
        </authorList>
    </citation>
    <scope>NUCLEOTIDE SEQUENCE [LARGE SCALE GENOMIC DNA]</scope>
    <source>
        <strain evidence="1 2">DSM 11458</strain>
    </source>
</reference>
<dbReference type="STRING" id="1443111.Z949_1195"/>
<dbReference type="AlphaFoldDB" id="A0A420DIX5"/>